<evidence type="ECO:0000256" key="1">
    <source>
        <dbReference type="ARBA" id="ARBA00004123"/>
    </source>
</evidence>
<reference evidence="5 6" key="1">
    <citation type="submission" date="2018-10" db="EMBL/GenBank/DDBJ databases">
        <title>Fifty Aureobasidium pullulans genomes reveal a recombining polyextremotolerant generalist.</title>
        <authorList>
            <person name="Gostincar C."/>
            <person name="Turk M."/>
            <person name="Zajc J."/>
            <person name="Gunde-Cimerman N."/>
        </authorList>
    </citation>
    <scope>NUCLEOTIDE SEQUENCE [LARGE SCALE GENOMIC DNA]</scope>
    <source>
        <strain evidence="5 6">EXF-6604</strain>
    </source>
</reference>
<proteinExistence type="predicted"/>
<dbReference type="CDD" id="cd12148">
    <property type="entry name" value="fungal_TF_MHR"/>
    <property type="match status" value="1"/>
</dbReference>
<protein>
    <recommendedName>
        <fullName evidence="4">Zn(2)-C6 fungal-type domain-containing protein</fullName>
    </recommendedName>
</protein>
<dbReference type="GO" id="GO:0000981">
    <property type="term" value="F:DNA-binding transcription factor activity, RNA polymerase II-specific"/>
    <property type="evidence" value="ECO:0007669"/>
    <property type="project" value="InterPro"/>
</dbReference>
<comment type="caution">
    <text evidence="5">The sequence shown here is derived from an EMBL/GenBank/DDBJ whole genome shotgun (WGS) entry which is preliminary data.</text>
</comment>
<dbReference type="Proteomes" id="UP000306584">
    <property type="component" value="Unassembled WGS sequence"/>
</dbReference>
<evidence type="ECO:0000313" key="6">
    <source>
        <dbReference type="Proteomes" id="UP000306584"/>
    </source>
</evidence>
<dbReference type="InterPro" id="IPR021858">
    <property type="entry name" value="Fun_TF"/>
</dbReference>
<dbReference type="PANTHER" id="PTHR37534">
    <property type="entry name" value="TRANSCRIPTIONAL ACTIVATOR PROTEIN UGA3"/>
    <property type="match status" value="1"/>
</dbReference>
<evidence type="ECO:0000313" key="5">
    <source>
        <dbReference type="EMBL" id="THY36900.1"/>
    </source>
</evidence>
<dbReference type="EMBL" id="QZBD01000001">
    <property type="protein sequence ID" value="THY36900.1"/>
    <property type="molecule type" value="Genomic_DNA"/>
</dbReference>
<dbReference type="Gene3D" id="4.10.240.10">
    <property type="entry name" value="Zn(2)-C6 fungal-type DNA-binding domain"/>
    <property type="match status" value="1"/>
</dbReference>
<name>A0A4S9M3U3_AURPU</name>
<dbReference type="GO" id="GO:0045944">
    <property type="term" value="P:positive regulation of transcription by RNA polymerase II"/>
    <property type="evidence" value="ECO:0007669"/>
    <property type="project" value="TreeGrafter"/>
</dbReference>
<feature type="compositionally biased region" description="Polar residues" evidence="3">
    <location>
        <begin position="68"/>
        <end position="78"/>
    </location>
</feature>
<dbReference type="CDD" id="cd00067">
    <property type="entry name" value="GAL4"/>
    <property type="match status" value="1"/>
</dbReference>
<evidence type="ECO:0000259" key="4">
    <source>
        <dbReference type="Pfam" id="PF00172"/>
    </source>
</evidence>
<feature type="compositionally biased region" description="Polar residues" evidence="3">
    <location>
        <begin position="94"/>
        <end position="107"/>
    </location>
</feature>
<organism evidence="5 6">
    <name type="scientific">Aureobasidium pullulans</name>
    <name type="common">Black yeast</name>
    <name type="synonym">Pullularia pullulans</name>
    <dbReference type="NCBI Taxonomy" id="5580"/>
    <lineage>
        <taxon>Eukaryota</taxon>
        <taxon>Fungi</taxon>
        <taxon>Dikarya</taxon>
        <taxon>Ascomycota</taxon>
        <taxon>Pezizomycotina</taxon>
        <taxon>Dothideomycetes</taxon>
        <taxon>Dothideomycetidae</taxon>
        <taxon>Dothideales</taxon>
        <taxon>Saccotheciaceae</taxon>
        <taxon>Aureobasidium</taxon>
    </lineage>
</organism>
<comment type="subcellular location">
    <subcellularLocation>
        <location evidence="1">Nucleus</location>
    </subcellularLocation>
</comment>
<gene>
    <name evidence="5" type="ORF">D6D01_00059</name>
</gene>
<sequence>MRRGVRSATGCQECRARHVSQSWSRYCGIWLTRFQVKCDETKPACSRCSKRKSSCNYGKKLEWRHSTAPGQNTSTAGQLKTRRPHRPAVEGPPVTQTDTGTGGSNFENLEIPDFMDTTTVLGELAQWDDQYALEFSDILPIEEFPENSTYDWNAQEVSIWTADSIQPQSPFSTELNIGTYLAGLGSSFDRSAALMDFYFTRVAPMFSCYDGGKNPFDHLIKQVWHSQRNSAEYNFLIKAIQGLAAVFLSKDDSSYREEALALQRQAQDQLERVPEPQRHDSKYLFALVLLSISWMYSQDVPSSFKALKRLRDILQLEATKNTSTVSKLRDRELRFFWGLQIYCEVFFACTDGFYCLPSIPAQIRYIQDDPASSIYPHPFTGVANAISTTLLEVIQLVKKQRLLARSHAFASRKHLDALQNLIAEAADLEQHAFTQSVPSVQQIEDPGDPATPVEHLVKMAECHHETALLQLYRVFPDLLTRRLALDPADGCEDSAEDVDQLVEKHCHAMALHILDTLSSIPDSSSTTPFQTILLLSTSSELKLDTRQELHDFGLTVATPASGFLKNSRTMEMRQFVVKRLSSQHPIPGDRLPRLLRVVRKIWSLLDCSGKSEAAYWFDVVMQ</sequence>
<keyword evidence="2" id="KW-0539">Nucleus</keyword>
<feature type="region of interest" description="Disordered" evidence="3">
    <location>
        <begin position="66"/>
        <end position="108"/>
    </location>
</feature>
<evidence type="ECO:0000256" key="2">
    <source>
        <dbReference type="ARBA" id="ARBA00023242"/>
    </source>
</evidence>
<dbReference type="GO" id="GO:0000976">
    <property type="term" value="F:transcription cis-regulatory region binding"/>
    <property type="evidence" value="ECO:0007669"/>
    <property type="project" value="TreeGrafter"/>
</dbReference>
<dbReference type="Pfam" id="PF11951">
    <property type="entry name" value="Fungal_trans_2"/>
    <property type="match status" value="1"/>
</dbReference>
<accession>A0A4S9M3U3</accession>
<dbReference type="InterPro" id="IPR036864">
    <property type="entry name" value="Zn2-C6_fun-type_DNA-bd_sf"/>
</dbReference>
<dbReference type="PANTHER" id="PTHR37534:SF11">
    <property type="entry name" value="ZN(II)2CYS6 TRANSCRIPTION FACTOR (EUROFUNG)"/>
    <property type="match status" value="1"/>
</dbReference>
<dbReference type="InterPro" id="IPR001138">
    <property type="entry name" value="Zn2Cys6_DnaBD"/>
</dbReference>
<dbReference type="GO" id="GO:0005634">
    <property type="term" value="C:nucleus"/>
    <property type="evidence" value="ECO:0007669"/>
    <property type="project" value="UniProtKB-SubCell"/>
</dbReference>
<dbReference type="Pfam" id="PF00172">
    <property type="entry name" value="Zn_clus"/>
    <property type="match status" value="1"/>
</dbReference>
<dbReference type="GO" id="GO:0008270">
    <property type="term" value="F:zinc ion binding"/>
    <property type="evidence" value="ECO:0007669"/>
    <property type="project" value="InterPro"/>
</dbReference>
<evidence type="ECO:0000256" key="3">
    <source>
        <dbReference type="SAM" id="MobiDB-lite"/>
    </source>
</evidence>
<dbReference type="AlphaFoldDB" id="A0A4S9M3U3"/>
<feature type="domain" description="Zn(2)-C6 fungal-type" evidence="4">
    <location>
        <begin position="36"/>
        <end position="63"/>
    </location>
</feature>